<sequence>MEGINEVMSINIENCNCIKSANININTNSLNIKYGLNGTGKSTISKAILYFSNQDNDSLSNLRPYNSDVDPKIKNCKFKKVRLFDENYVNKYLFENDSFLNNSYQVFLRDKELDKMRENTENLLKSLKNIFEESEELNDLMNFLPSYRNITNFDNGNISKRGGLGELLKGNGSGFDNHEELNSYKPFYENRDFSDVSKWAKWRNDGIKQMNGESCPFCTHNMNLERIEKQNKTISTVFKNSALKTANEVLDFLQNAVEKGYIEKNSVKILERYIGDSSKSNELIAEMNQIGIETEYLYVKIKELFRFKPMNVSREQLEDIESQLDNFIIDNRQISRFYTTEKIKSLIKEINEKIDELRDKTSAIKTLFLKCQQKMEDLIKDRREDINDFFAIAGFPYKFILKNNGENNAICYLIPSNADEIDKIENPQNHLSWGEKNAFSLVMFMFEVSNDDVDLIILDDPITSFDKNKKFAVTKRLFDNKEFSFKNKTVLMLTHDLQPVIDYVQGKFLRRYDIHTPVCATYLINNDGNLEEKEITKSDLRNVVELTRSIALENSNDIAIRIINLRKFIELTTPDFLEDSAYDVLSNLIHGRQLDKYESKIVYKNKSDFISKGMAFINDYIPDMNYNDLLDETSDYKLLQLIKNENIYTQIIAIRFLFEKDRESGTLMSQLKKEYPNACKFVNETNHIENDYIFQLNPMEFFEIPLSYLNQLKIFCNEKLTS</sequence>
<evidence type="ECO:0000313" key="2">
    <source>
        <dbReference type="EMBL" id="KXA31685.1"/>
    </source>
</evidence>
<feature type="coiled-coil region" evidence="1">
    <location>
        <begin position="340"/>
        <end position="367"/>
    </location>
</feature>
<dbReference type="InterPro" id="IPR027417">
    <property type="entry name" value="P-loop_NTPase"/>
</dbReference>
<keyword evidence="1" id="KW-0175">Coiled coil</keyword>
<dbReference type="Gene3D" id="3.40.50.300">
    <property type="entry name" value="P-loop containing nucleotide triphosphate hydrolases"/>
    <property type="match status" value="2"/>
</dbReference>
<dbReference type="RefSeq" id="WP_060799553.1">
    <property type="nucleotide sequence ID" value="NZ_KQ957086.1"/>
</dbReference>
<dbReference type="SUPFAM" id="SSF52540">
    <property type="entry name" value="P-loop containing nucleoside triphosphate hydrolases"/>
    <property type="match status" value="1"/>
</dbReference>
<reference evidence="2 3" key="1">
    <citation type="submission" date="2016-01" db="EMBL/GenBank/DDBJ databases">
        <authorList>
            <person name="Oliw E.H."/>
        </authorList>
    </citation>
    <scope>NUCLEOTIDE SEQUENCE [LARGE SCALE GENOMIC DNA]</scope>
    <source>
        <strain evidence="2 3">CMW7756A</strain>
    </source>
</reference>
<name>A0A133PS98_9FIRM</name>
<accession>A0A133PS98</accession>
<comment type="caution">
    <text evidence="2">The sequence shown here is derived from an EMBL/GenBank/DDBJ whole genome shotgun (WGS) entry which is preliminary data.</text>
</comment>
<evidence type="ECO:0000313" key="3">
    <source>
        <dbReference type="Proteomes" id="UP000070174"/>
    </source>
</evidence>
<protein>
    <recommendedName>
        <fullName evidence="4">Protein CR006 P-loop domain-containing protein</fullName>
    </recommendedName>
</protein>
<dbReference type="AlphaFoldDB" id="A0A133PS98"/>
<organism evidence="2">
    <name type="scientific">Peptoniphilus harei</name>
    <dbReference type="NCBI Taxonomy" id="54005"/>
    <lineage>
        <taxon>Bacteria</taxon>
        <taxon>Bacillati</taxon>
        <taxon>Bacillota</taxon>
        <taxon>Tissierellia</taxon>
        <taxon>Tissierellales</taxon>
        <taxon>Peptoniphilaceae</taxon>
        <taxon>Peptoniphilus</taxon>
    </lineage>
</organism>
<dbReference type="PATRIC" id="fig|54005.3.peg.211"/>
<dbReference type="EMBL" id="LRQE01000004">
    <property type="protein sequence ID" value="KXA31685.1"/>
    <property type="molecule type" value="Genomic_DNA"/>
</dbReference>
<evidence type="ECO:0008006" key="4">
    <source>
        <dbReference type="Google" id="ProtNLM"/>
    </source>
</evidence>
<gene>
    <name evidence="2" type="ORF">HMPREF3229_00214</name>
</gene>
<dbReference type="Proteomes" id="UP000070174">
    <property type="component" value="Unassembled WGS sequence"/>
</dbReference>
<proteinExistence type="predicted"/>
<evidence type="ECO:0000256" key="1">
    <source>
        <dbReference type="SAM" id="Coils"/>
    </source>
</evidence>